<accession>A0A382DYF9</accession>
<protein>
    <submittedName>
        <fullName evidence="1">Uncharacterized protein</fullName>
    </submittedName>
</protein>
<gene>
    <name evidence="1" type="ORF">METZ01_LOCUS196344</name>
</gene>
<evidence type="ECO:0000313" key="1">
    <source>
        <dbReference type="EMBL" id="SVB43490.1"/>
    </source>
</evidence>
<feature type="non-terminal residue" evidence="1">
    <location>
        <position position="1"/>
    </location>
</feature>
<dbReference type="AlphaFoldDB" id="A0A382DYF9"/>
<name>A0A382DYF9_9ZZZZ</name>
<dbReference type="EMBL" id="UINC01041767">
    <property type="protein sequence ID" value="SVB43490.1"/>
    <property type="molecule type" value="Genomic_DNA"/>
</dbReference>
<proteinExistence type="predicted"/>
<reference evidence="1" key="1">
    <citation type="submission" date="2018-05" db="EMBL/GenBank/DDBJ databases">
        <authorList>
            <person name="Lanie J.A."/>
            <person name="Ng W.-L."/>
            <person name="Kazmierczak K.M."/>
            <person name="Andrzejewski T.M."/>
            <person name="Davidsen T.M."/>
            <person name="Wayne K.J."/>
            <person name="Tettelin H."/>
            <person name="Glass J.I."/>
            <person name="Rusch D."/>
            <person name="Podicherti R."/>
            <person name="Tsui H.-C.T."/>
            <person name="Winkler M.E."/>
        </authorList>
    </citation>
    <scope>NUCLEOTIDE SEQUENCE</scope>
</reference>
<organism evidence="1">
    <name type="scientific">marine metagenome</name>
    <dbReference type="NCBI Taxonomy" id="408172"/>
    <lineage>
        <taxon>unclassified sequences</taxon>
        <taxon>metagenomes</taxon>
        <taxon>ecological metagenomes</taxon>
    </lineage>
</organism>
<sequence>VYINENLNTLPTRENVHMYVKCMLKISFYINDCVLSKYQD</sequence>